<dbReference type="EMBL" id="CP147846">
    <property type="protein sequence ID" value="WXG71709.1"/>
    <property type="molecule type" value="Genomic_DNA"/>
</dbReference>
<dbReference type="PANTHER" id="PTHR30121">
    <property type="entry name" value="UNCHARACTERIZED PROTEIN YJGR-RELATED"/>
    <property type="match status" value="1"/>
</dbReference>
<dbReference type="InterPro" id="IPR051162">
    <property type="entry name" value="T4SS_component"/>
</dbReference>
<evidence type="ECO:0000313" key="3">
    <source>
        <dbReference type="EMBL" id="WXG71709.1"/>
    </source>
</evidence>
<dbReference type="InterPro" id="IPR003593">
    <property type="entry name" value="AAA+_ATPase"/>
</dbReference>
<reference evidence="3 4" key="1">
    <citation type="submission" date="2024-03" db="EMBL/GenBank/DDBJ databases">
        <title>Natural products discovery in diverse microorganisms through a two-stage MS feature dereplication strategy.</title>
        <authorList>
            <person name="Zhang R."/>
        </authorList>
    </citation>
    <scope>NUCLEOTIDE SEQUENCE [LARGE SCALE GENOMIC DNA]</scope>
    <source>
        <strain evidence="3 4">18930</strain>
    </source>
</reference>
<dbReference type="SUPFAM" id="SSF52540">
    <property type="entry name" value="P-loop containing nucleoside triphosphate hydrolases"/>
    <property type="match status" value="2"/>
</dbReference>
<dbReference type="InterPro" id="IPR002789">
    <property type="entry name" value="HerA_central"/>
</dbReference>
<gene>
    <name evidence="3" type="ORF">WDS16_14760</name>
</gene>
<evidence type="ECO:0000313" key="4">
    <source>
        <dbReference type="Proteomes" id="UP001432000"/>
    </source>
</evidence>
<organism evidence="3 4">
    <name type="scientific">Rhodococcus sovatensis</name>
    <dbReference type="NCBI Taxonomy" id="1805840"/>
    <lineage>
        <taxon>Bacteria</taxon>
        <taxon>Bacillati</taxon>
        <taxon>Actinomycetota</taxon>
        <taxon>Actinomycetes</taxon>
        <taxon>Mycobacteriales</taxon>
        <taxon>Nocardiaceae</taxon>
        <taxon>Rhodococcus</taxon>
    </lineage>
</organism>
<name>A0ABZ2PRG4_9NOCA</name>
<feature type="domain" description="AAA+ ATPase" evidence="2">
    <location>
        <begin position="667"/>
        <end position="987"/>
    </location>
</feature>
<dbReference type="InterPro" id="IPR027417">
    <property type="entry name" value="P-loop_NTPase"/>
</dbReference>
<proteinExistence type="predicted"/>
<protein>
    <submittedName>
        <fullName evidence="3">DUF87 domain-containing protein</fullName>
    </submittedName>
</protein>
<dbReference type="PANTHER" id="PTHR30121:SF6">
    <property type="entry name" value="SLR6007 PROTEIN"/>
    <property type="match status" value="1"/>
</dbReference>
<evidence type="ECO:0000259" key="2">
    <source>
        <dbReference type="SMART" id="SM00382"/>
    </source>
</evidence>
<dbReference type="Gene3D" id="3.40.50.300">
    <property type="entry name" value="P-loop containing nucleotide triphosphate hydrolases"/>
    <property type="match status" value="2"/>
</dbReference>
<sequence length="1058" mass="114540">MRELERKALRSVRLNWAPTPDDVWRSQSELHAHSLHDTAFNLILEAFDDAEVSADASPIGVALRGTAGSGKTHLLGQVRERVQASGGYFFLIGLLDATTFWQTTLVGMLDDLTRPAPEQDTQLKLFLWRLASITRITRAERRAIIGEDKLTPETLDKFVSAVHAVHPRLINQSQSTLRALTLYATTDLSVLDIGNAFLQSIDEAQPGSREQWGIQQAVLTPQQVVRDISRLLAATGPSVLAVDQIDTLLAQSRSATGAQGDIESSDNLVIEQVAHGLMSLRENLGRTASVVACLPIVWELIQDRASRTVSDRFRLTPVLKGLPKGSIAEDILTRRFQAKYASVGFEPPHPTWPISTSAFAAAEGITPRQLMINVDKHIRRCLETGKVSELTDLVGDHGEITDVREDESELIVLDTRFEELKKEANTNLPTSHKFEDKLIPPLLSAGLTAWIKELGGIGDAFSLDNLPSAKPALHARLRQKLDPATEDEQHWAFRAIASESAVAVLNRLRAACTTAGLHTGISRRKLFVIRNVAWSKGPKTAQAVNEFEQAGGRTLSITEDELASLSALNSMLVDGSPQLDAWLASRRPAHKIKVLVDALSDETDLGSGLFPVPGPQPDKTPAGPETAGTQQDTAPSADRQPDIDPRSIPLGNRLDSEGKLHIDLEALRKHTAIFAGSGSGKTVLIRRLVEECALRGVSAIVLDPNNDLARLGIAWPTPPPHWDSAEVNRAADYHANTEVVVWTPRRSAGRPISFQPLPDFASVVDFPDEFSEAIDSAVATLAPRALISGKTAKASQATAVLRQALEHFGRNPGSSLVQFIDLLSELPDYISDLENSEKIAADIAQNLRASMVNDPMFGGEGTPVDPGLLLTPSAGKRARISVISMVGLPSDEQRQSFVNQLQMALFAWIKKNPAGEKPLGGLFVMDEAQTLAPSGAMTACTQSTLALASQARKYGLGLVFATQAPKGLNNRIPGNAATQFFGFLNSPVQIDAAKEMAQAKGSSATDIGRLKTGQFYAAVEGEGFNKIQAPLCLSYHPKSPLTSEEVIELAHRPIDPRA</sequence>
<feature type="domain" description="AAA+ ATPase" evidence="2">
    <location>
        <begin position="57"/>
        <end position="319"/>
    </location>
</feature>
<dbReference type="RefSeq" id="WP_338893457.1">
    <property type="nucleotide sequence ID" value="NZ_CP147846.1"/>
</dbReference>
<keyword evidence="4" id="KW-1185">Reference proteome</keyword>
<dbReference type="Pfam" id="PF01935">
    <property type="entry name" value="DUF87"/>
    <property type="match status" value="1"/>
</dbReference>
<dbReference type="CDD" id="cd01127">
    <property type="entry name" value="TrwB_TraG_TraD_VirD4"/>
    <property type="match status" value="1"/>
</dbReference>
<dbReference type="Proteomes" id="UP001432000">
    <property type="component" value="Chromosome"/>
</dbReference>
<accession>A0ABZ2PRG4</accession>
<dbReference type="SMART" id="SM00382">
    <property type="entry name" value="AAA"/>
    <property type="match status" value="2"/>
</dbReference>
<evidence type="ECO:0000256" key="1">
    <source>
        <dbReference type="SAM" id="MobiDB-lite"/>
    </source>
</evidence>
<feature type="region of interest" description="Disordered" evidence="1">
    <location>
        <begin position="606"/>
        <end position="654"/>
    </location>
</feature>